<dbReference type="Gramene" id="evm.model.02.480">
    <property type="protein sequence ID" value="cds.evm.model.02.480"/>
    <property type="gene ID" value="evm.TU.02.480"/>
</dbReference>
<keyword evidence="1" id="KW-0812">Transmembrane</keyword>
<evidence type="ECO:0000313" key="2">
    <source>
        <dbReference type="EnsemblPlants" id="cds.evm.model.02.480"/>
    </source>
</evidence>
<dbReference type="PANTHER" id="PTHR33116">
    <property type="entry name" value="REVERSE TRANSCRIPTASE ZINC-BINDING DOMAIN-CONTAINING PROTEIN-RELATED-RELATED"/>
    <property type="match status" value="1"/>
</dbReference>
<keyword evidence="3" id="KW-1185">Reference proteome</keyword>
<dbReference type="Proteomes" id="UP000596661">
    <property type="component" value="Chromosome 2"/>
</dbReference>
<reference evidence="2" key="2">
    <citation type="submission" date="2021-03" db="UniProtKB">
        <authorList>
            <consortium name="EnsemblPlants"/>
        </authorList>
    </citation>
    <scope>IDENTIFICATION</scope>
</reference>
<proteinExistence type="predicted"/>
<evidence type="ECO:0000313" key="3">
    <source>
        <dbReference type="Proteomes" id="UP000596661"/>
    </source>
</evidence>
<keyword evidence="1" id="KW-1133">Transmembrane helix</keyword>
<evidence type="ECO:0000256" key="1">
    <source>
        <dbReference type="SAM" id="Phobius"/>
    </source>
</evidence>
<sequence length="287" mass="33074">MSNPSKSAFYCNNMKDTDVQRVLDALGFQRHEFPFKYLGVPIYLKRISSKDCSMLVKKMVARIRTWSTQNLSFGGHVVLINSVLMAIHSYLFQVMVLPKKIVSEIKAICRDFLWNGHYTLTGTTTVAWKTLCHSKSSGGMGFRSLSKWNVAAIFKCIVKEWFHWGTVSISLHRITKWIGKAKIKNHQTVSAMRLGVVGGSLTKPSSLWRLISPNRFIRRIKLKSRQAAQSKPPMRHRKNRAQGLLEAVFAFDRWDIYYDELEDYNKLYKSGLKPCEEEIKIDLVSYT</sequence>
<name>A0A803P199_CANSA</name>
<feature type="transmembrane region" description="Helical" evidence="1">
    <location>
        <begin position="73"/>
        <end position="92"/>
    </location>
</feature>
<protein>
    <recommendedName>
        <fullName evidence="4">Reverse transcriptase</fullName>
    </recommendedName>
</protein>
<dbReference type="PANTHER" id="PTHR33116:SF84">
    <property type="entry name" value="RNA-DIRECTED DNA POLYMERASE"/>
    <property type="match status" value="1"/>
</dbReference>
<keyword evidence="1" id="KW-0472">Membrane</keyword>
<accession>A0A803P199</accession>
<dbReference type="EnsemblPlants" id="evm.model.02.480">
    <property type="protein sequence ID" value="cds.evm.model.02.480"/>
    <property type="gene ID" value="evm.TU.02.480"/>
</dbReference>
<reference evidence="2" key="1">
    <citation type="submission" date="2018-11" db="EMBL/GenBank/DDBJ databases">
        <authorList>
            <person name="Grassa J C."/>
        </authorList>
    </citation>
    <scope>NUCLEOTIDE SEQUENCE [LARGE SCALE GENOMIC DNA]</scope>
</reference>
<dbReference type="EMBL" id="UZAU01000112">
    <property type="status" value="NOT_ANNOTATED_CDS"/>
    <property type="molecule type" value="Genomic_DNA"/>
</dbReference>
<dbReference type="AlphaFoldDB" id="A0A803P199"/>
<evidence type="ECO:0008006" key="4">
    <source>
        <dbReference type="Google" id="ProtNLM"/>
    </source>
</evidence>
<organism evidence="2 3">
    <name type="scientific">Cannabis sativa</name>
    <name type="common">Hemp</name>
    <name type="synonym">Marijuana</name>
    <dbReference type="NCBI Taxonomy" id="3483"/>
    <lineage>
        <taxon>Eukaryota</taxon>
        <taxon>Viridiplantae</taxon>
        <taxon>Streptophyta</taxon>
        <taxon>Embryophyta</taxon>
        <taxon>Tracheophyta</taxon>
        <taxon>Spermatophyta</taxon>
        <taxon>Magnoliopsida</taxon>
        <taxon>eudicotyledons</taxon>
        <taxon>Gunneridae</taxon>
        <taxon>Pentapetalae</taxon>
        <taxon>rosids</taxon>
        <taxon>fabids</taxon>
        <taxon>Rosales</taxon>
        <taxon>Cannabaceae</taxon>
        <taxon>Cannabis</taxon>
    </lineage>
</organism>